<dbReference type="Gene3D" id="1.10.10.10">
    <property type="entry name" value="Winged helix-like DNA-binding domain superfamily/Winged helix DNA-binding domain"/>
    <property type="match status" value="1"/>
</dbReference>
<dbReference type="EMBL" id="WHJC01000542">
    <property type="protein sequence ID" value="MPQ45262.1"/>
    <property type="molecule type" value="Genomic_DNA"/>
</dbReference>
<dbReference type="InterPro" id="IPR016032">
    <property type="entry name" value="Sig_transdc_resp-reg_C-effctor"/>
</dbReference>
<dbReference type="AlphaFoldDB" id="A0A6I1MSZ2"/>
<dbReference type="SUPFAM" id="SSF46894">
    <property type="entry name" value="C-terminal effector domain of the bipartite response regulators"/>
    <property type="match status" value="1"/>
</dbReference>
<name>A0A6I1MSZ2_9CLOT</name>
<proteinExistence type="predicted"/>
<accession>A0A6I1MSZ2</accession>
<keyword evidence="2" id="KW-1185">Reference proteome</keyword>
<protein>
    <submittedName>
        <fullName evidence="1">Uncharacterized protein</fullName>
    </submittedName>
</protein>
<dbReference type="GO" id="GO:0006355">
    <property type="term" value="P:regulation of DNA-templated transcription"/>
    <property type="evidence" value="ECO:0007669"/>
    <property type="project" value="InterPro"/>
</dbReference>
<dbReference type="RefSeq" id="WP_152892385.1">
    <property type="nucleotide sequence ID" value="NZ_WHJC01000542.1"/>
</dbReference>
<dbReference type="Proteomes" id="UP000430345">
    <property type="component" value="Unassembled WGS sequence"/>
</dbReference>
<dbReference type="InterPro" id="IPR036388">
    <property type="entry name" value="WH-like_DNA-bd_sf"/>
</dbReference>
<reference evidence="1 2" key="1">
    <citation type="submission" date="2019-10" db="EMBL/GenBank/DDBJ databases">
        <title>The Genome Sequence of Clostridium tarantellae Isolated from Fish Brain.</title>
        <authorList>
            <person name="Bano L."/>
            <person name="Kiel M."/>
            <person name="Sales G."/>
            <person name="Doxey A.C."/>
            <person name="Mansfield M.J."/>
            <person name="Schiavone M."/>
            <person name="Rossetto O."/>
            <person name="Pirazzini M."/>
            <person name="Dobrindt U."/>
            <person name="Montecucco C."/>
        </authorList>
    </citation>
    <scope>NUCLEOTIDE SEQUENCE [LARGE SCALE GENOMIC DNA]</scope>
    <source>
        <strain evidence="1 2">DSM 3997</strain>
    </source>
</reference>
<sequence>MERKLVLNNIQLDLETQVSNFLLQYILPSDLGFHMIKEGIILTILDDKDFIIQKNKIIKEIAKHLGTTYVTTHRRMKKALDNIDYKNINKDSLVYKLYINESNIKVPDFIITVAEEIKLKINSEYKSIS</sequence>
<evidence type="ECO:0000313" key="2">
    <source>
        <dbReference type="Proteomes" id="UP000430345"/>
    </source>
</evidence>
<comment type="caution">
    <text evidence="1">The sequence shown here is derived from an EMBL/GenBank/DDBJ whole genome shotgun (WGS) entry which is preliminary data.</text>
</comment>
<dbReference type="GO" id="GO:0003677">
    <property type="term" value="F:DNA binding"/>
    <property type="evidence" value="ECO:0007669"/>
    <property type="project" value="InterPro"/>
</dbReference>
<evidence type="ECO:0000313" key="1">
    <source>
        <dbReference type="EMBL" id="MPQ45262.1"/>
    </source>
</evidence>
<organism evidence="1 2">
    <name type="scientific">Clostridium tarantellae</name>
    <dbReference type="NCBI Taxonomy" id="39493"/>
    <lineage>
        <taxon>Bacteria</taxon>
        <taxon>Bacillati</taxon>
        <taxon>Bacillota</taxon>
        <taxon>Clostridia</taxon>
        <taxon>Eubacteriales</taxon>
        <taxon>Clostridiaceae</taxon>
        <taxon>Clostridium</taxon>
    </lineage>
</organism>
<gene>
    <name evidence="1" type="ORF">GBZ86_16215</name>
</gene>